<dbReference type="VEuPathDB" id="TriTrypDB:C3747_126g136"/>
<dbReference type="VEuPathDB" id="TriTrypDB:TcYC6_0085940"/>
<dbReference type="PANTHER" id="PTHR21534">
    <property type="entry name" value="KATANIN-INTERACTING PROTEIN"/>
    <property type="match status" value="1"/>
</dbReference>
<protein>
    <recommendedName>
        <fullName evidence="2">KATNIP domain-containing protein</fullName>
    </recommendedName>
</protein>
<dbReference type="VEuPathDB" id="TriTrypDB:Tc_MARK_2303"/>
<feature type="region of interest" description="Disordered" evidence="1">
    <location>
        <begin position="1"/>
        <end position="20"/>
    </location>
</feature>
<dbReference type="VEuPathDB" id="TriTrypDB:TcBrA4_0096540"/>
<evidence type="ECO:0000313" key="3">
    <source>
        <dbReference type="EMBL" id="PWU94978.1"/>
    </source>
</evidence>
<dbReference type="VEuPathDB" id="TriTrypDB:TcCLB.507615.40"/>
<dbReference type="EMBL" id="PRFA01000024">
    <property type="protein sequence ID" value="PWU94978.1"/>
    <property type="molecule type" value="Genomic_DNA"/>
</dbReference>
<gene>
    <name evidence="3" type="ORF">C4B63_24g193</name>
</gene>
<dbReference type="VEuPathDB" id="TriTrypDB:C4B63_24g193"/>
<dbReference type="VEuPathDB" id="TriTrypDB:BCY84_12116"/>
<sequence>MSRLPTWGDSQQVWPGNTDNISDTRVCTDQNAATHGSTGRRVLHVHTDSATGRLSSVDSFTHCHALPLPMEIVNLGNVEGISDRSKSSGQYGMKCIQSYTGSPTFHTSDTIPFSSDSPRRGNGSAAPAITTILAPPEETRGQFDVCGGTRGGSRGLASYLAEEMPRGRFIVMNLLSTWGAPEEVGINGMEFFNENGDRIIPPAECLKKPSSSLQSPPGLTDCKIPQEKSKIVDGYHTILYTTPQSSLSLMVAYPVEGSSSDSANASAGTDEVPRSDLANLVNGIHNTHDDTKLFTMPFNPDKHHLICFAFPKSVVISMVRVHNYGGRGRVHTSKGVRLLEMTVDDELVFRGEIAPNNGDVVPFHRVGLENCENILFTEEPRVLRRILAGPATETSVQGRAWGKERRTTIGVLPREIIGHSTTISTVLFGTVNEDKSKRMGSERSVLIPAAVSVHAKGKHIIAQNSLGNFENATATPVTGIGHQTSGSLSMSSRYPQNVTSLCFLLLGTWGDTEKIGLSGLRFRDAQGDMVSQRIAHWYVRFPSQRHENDVGEKWEDQLVYLFDENAETAFTLPCEQGIEVIFIFDSPLPTLGFVEVANYSLCEHTFSGVKEARLFLSSATPNWSPDALVAAYSALWEINTATSCTTLNLHGIFEATPEEGVSLRKAPAFLSIPRFQVYDLSLAAELRAFEGGSGALRNSLTHSLSASMTIRTEMALRRARMALKPRPEWFLEYQSYLTPLLPVAYVLKVSLGICARSAMDLRKYAKKWMVNPLRACTFADENGETIQVFSRDGAKDTEEHGGDVAGGVSRSENTHAFVTECLFTPRPNALQEDEEAAAVAAQAGIRVSFFQASLSLVYVFDSPFCLSLLTLNRPLLQEEECAAWVRQIRVFMDDALVFDSGDVGVPRRAPPATVGPSSPLRPAGEGFLPFAAGGGGAGNAVHRMRLKPLVFFTLDTAQLEEARREMMVAG</sequence>
<dbReference type="AlphaFoldDB" id="A0A2V2VI93"/>
<dbReference type="InterPro" id="IPR027859">
    <property type="entry name" value="KATNIP_dom"/>
</dbReference>
<feature type="domain" description="KATNIP" evidence="2">
    <location>
        <begin position="157"/>
        <end position="210"/>
    </location>
</feature>
<dbReference type="PANTHER" id="PTHR21534:SF0">
    <property type="entry name" value="KATANIN-INTERACTING PROTEIN"/>
    <property type="match status" value="1"/>
</dbReference>
<evidence type="ECO:0000256" key="1">
    <source>
        <dbReference type="SAM" id="MobiDB-lite"/>
    </source>
</evidence>
<dbReference type="Pfam" id="PF14652">
    <property type="entry name" value="DUF4457"/>
    <property type="match status" value="2"/>
</dbReference>
<comment type="caution">
    <text evidence="3">The sequence shown here is derived from an EMBL/GenBank/DDBJ whole genome shotgun (WGS) entry which is preliminary data.</text>
</comment>
<feature type="domain" description="KATNIP" evidence="2">
    <location>
        <begin position="277"/>
        <end position="353"/>
    </location>
</feature>
<name>A0A2V2VI93_TRYCR</name>
<reference evidence="3 4" key="1">
    <citation type="journal article" date="2018" name="Microb. Genom.">
        <title>Expanding an expanded genome: long-read sequencing of Trypanosoma cruzi.</title>
        <authorList>
            <person name="Berna L."/>
            <person name="Rodriguez M."/>
            <person name="Chiribao M.L."/>
            <person name="Parodi-Talice A."/>
            <person name="Pita S."/>
            <person name="Rijo G."/>
            <person name="Alvarez-Valin F."/>
            <person name="Robello C."/>
        </authorList>
    </citation>
    <scope>NUCLEOTIDE SEQUENCE [LARGE SCALE GENOMIC DNA]</scope>
    <source>
        <strain evidence="3 4">Dm28c</strain>
    </source>
</reference>
<dbReference type="VEuPathDB" id="TriTrypDB:TCSYLVIO_003589"/>
<evidence type="ECO:0000259" key="2">
    <source>
        <dbReference type="Pfam" id="PF14652"/>
    </source>
</evidence>
<organism evidence="3 4">
    <name type="scientific">Trypanosoma cruzi</name>
    <dbReference type="NCBI Taxonomy" id="5693"/>
    <lineage>
        <taxon>Eukaryota</taxon>
        <taxon>Discoba</taxon>
        <taxon>Euglenozoa</taxon>
        <taxon>Kinetoplastea</taxon>
        <taxon>Metakinetoplastina</taxon>
        <taxon>Trypanosomatida</taxon>
        <taxon>Trypanosomatidae</taxon>
        <taxon>Trypanosoma</taxon>
        <taxon>Schizotrypanum</taxon>
    </lineage>
</organism>
<dbReference type="Proteomes" id="UP000246121">
    <property type="component" value="Unassembled WGS sequence"/>
</dbReference>
<accession>A0A2V2VI93</accession>
<dbReference type="VEuPathDB" id="TriTrypDB:TCDM_07123"/>
<dbReference type="VEuPathDB" id="TriTrypDB:TcCLB.508347.150"/>
<evidence type="ECO:0000313" key="4">
    <source>
        <dbReference type="Proteomes" id="UP000246121"/>
    </source>
</evidence>
<dbReference type="VEuPathDB" id="TriTrypDB:TcG_04711"/>
<dbReference type="VEuPathDB" id="TriTrypDB:TcCL_NonESM04775"/>
<dbReference type="VEuPathDB" id="TriTrypDB:ECC02_007397"/>
<proteinExistence type="predicted"/>
<dbReference type="InterPro" id="IPR026704">
    <property type="entry name" value="KATNIP"/>
</dbReference>
<feature type="compositionally biased region" description="Polar residues" evidence="1">
    <location>
        <begin position="8"/>
        <end position="20"/>
    </location>
</feature>